<accession>J9FS35</accession>
<feature type="non-terminal residue" evidence="1">
    <location>
        <position position="1"/>
    </location>
</feature>
<dbReference type="EMBL" id="AMCI01009000">
    <property type="protein sequence ID" value="EJW90169.1"/>
    <property type="molecule type" value="Genomic_DNA"/>
</dbReference>
<evidence type="ECO:0000313" key="1">
    <source>
        <dbReference type="EMBL" id="EJW90169.1"/>
    </source>
</evidence>
<protein>
    <submittedName>
        <fullName evidence="1">Uncharacterized protein</fullName>
    </submittedName>
</protein>
<name>J9FS35_9ZZZZ</name>
<gene>
    <name evidence="1" type="ORF">EVA_21723</name>
</gene>
<reference evidence="1" key="1">
    <citation type="journal article" date="2012" name="PLoS ONE">
        <title>Gene sets for utilization of primary and secondary nutrition supplies in the distal gut of endangered iberian lynx.</title>
        <authorList>
            <person name="Alcaide M."/>
            <person name="Messina E."/>
            <person name="Richter M."/>
            <person name="Bargiela R."/>
            <person name="Peplies J."/>
            <person name="Huws S.A."/>
            <person name="Newbold C.J."/>
            <person name="Golyshin P.N."/>
            <person name="Simon M.A."/>
            <person name="Lopez G."/>
            <person name="Yakimov M.M."/>
            <person name="Ferrer M."/>
        </authorList>
    </citation>
    <scope>NUCLEOTIDE SEQUENCE</scope>
</reference>
<dbReference type="AlphaFoldDB" id="J9FS35"/>
<proteinExistence type="predicted"/>
<comment type="caution">
    <text evidence="1">The sequence shown here is derived from an EMBL/GenBank/DDBJ whole genome shotgun (WGS) entry which is preliminary data.</text>
</comment>
<sequence length="28" mass="2953">AQLVESRIVIPVVVGSSPISHPRISLAQ</sequence>
<dbReference type="AntiFam" id="ANF00010">
    <property type="entry name" value="tRNA translation"/>
</dbReference>
<organism evidence="1">
    <name type="scientific">gut metagenome</name>
    <dbReference type="NCBI Taxonomy" id="749906"/>
    <lineage>
        <taxon>unclassified sequences</taxon>
        <taxon>metagenomes</taxon>
        <taxon>organismal metagenomes</taxon>
    </lineage>
</organism>